<dbReference type="PROSITE" id="PS00166">
    <property type="entry name" value="ENOYL_COA_HYDRATASE"/>
    <property type="match status" value="1"/>
</dbReference>
<dbReference type="NCBIfam" id="NF004781">
    <property type="entry name" value="PRK06127.1"/>
    <property type="match status" value="1"/>
</dbReference>
<dbReference type="InterPro" id="IPR014748">
    <property type="entry name" value="Enoyl-CoA_hydra_C"/>
</dbReference>
<dbReference type="PANTHER" id="PTHR11941">
    <property type="entry name" value="ENOYL-COA HYDRATASE-RELATED"/>
    <property type="match status" value="1"/>
</dbReference>
<dbReference type="AlphaFoldDB" id="A0A2A5WIS0"/>
<name>A0A2A5WIS0_9GAMM</name>
<proteinExistence type="inferred from homology"/>
<dbReference type="SUPFAM" id="SSF52096">
    <property type="entry name" value="ClpP/crotonase"/>
    <property type="match status" value="1"/>
</dbReference>
<dbReference type="CDD" id="cd06558">
    <property type="entry name" value="crotonase-like"/>
    <property type="match status" value="1"/>
</dbReference>
<keyword evidence="2 4" id="KW-0456">Lyase</keyword>
<dbReference type="GO" id="GO:0004300">
    <property type="term" value="F:enoyl-CoA hydratase activity"/>
    <property type="evidence" value="ECO:0007669"/>
    <property type="project" value="UniProtKB-EC"/>
</dbReference>
<comment type="similarity">
    <text evidence="1 3">Belongs to the enoyl-CoA hydratase/isomerase family.</text>
</comment>
<dbReference type="GO" id="GO:0006635">
    <property type="term" value="P:fatty acid beta-oxidation"/>
    <property type="evidence" value="ECO:0007669"/>
    <property type="project" value="TreeGrafter"/>
</dbReference>
<dbReference type="Pfam" id="PF00378">
    <property type="entry name" value="ECH_1"/>
    <property type="match status" value="1"/>
</dbReference>
<evidence type="ECO:0000256" key="2">
    <source>
        <dbReference type="ARBA" id="ARBA00023239"/>
    </source>
</evidence>
<evidence type="ECO:0000313" key="5">
    <source>
        <dbReference type="Proteomes" id="UP000219327"/>
    </source>
</evidence>
<gene>
    <name evidence="4" type="ORF">CNE99_10070</name>
</gene>
<dbReference type="InterPro" id="IPR018376">
    <property type="entry name" value="Enoyl-CoA_hyd/isom_CS"/>
</dbReference>
<protein>
    <submittedName>
        <fullName evidence="4">Enoyl-CoA hydratase</fullName>
        <ecNumber evidence="4">4.2.1.17</ecNumber>
    </submittedName>
</protein>
<dbReference type="Proteomes" id="UP000219327">
    <property type="component" value="Unassembled WGS sequence"/>
</dbReference>
<dbReference type="EC" id="4.2.1.17" evidence="4"/>
<comment type="caution">
    <text evidence="4">The sequence shown here is derived from an EMBL/GenBank/DDBJ whole genome shotgun (WGS) entry which is preliminary data.</text>
</comment>
<evidence type="ECO:0000313" key="4">
    <source>
        <dbReference type="EMBL" id="PDH36167.1"/>
    </source>
</evidence>
<dbReference type="PANTHER" id="PTHR11941:SF54">
    <property type="entry name" value="ENOYL-COA HYDRATASE, MITOCHONDRIAL"/>
    <property type="match status" value="1"/>
</dbReference>
<reference evidence="4 5" key="1">
    <citation type="submission" date="2017-08" db="EMBL/GenBank/DDBJ databases">
        <title>Fine stratification of microbial communities through a metagenomic profile of the photic zone.</title>
        <authorList>
            <person name="Haro-Moreno J.M."/>
            <person name="Lopez-Perez M."/>
            <person name="De La Torre J."/>
            <person name="Picazo A."/>
            <person name="Camacho A."/>
            <person name="Rodriguez-Valera F."/>
        </authorList>
    </citation>
    <scope>NUCLEOTIDE SEQUENCE [LARGE SCALE GENOMIC DNA]</scope>
    <source>
        <strain evidence="4">MED-G24</strain>
    </source>
</reference>
<sequence length="268" mass="28832">MSEMISLDTDKILAEVDDGIGWMTFNHPERRNAINLAMWQGIGDALEAFEHRDDVRVVVMKGAGGKAFASGADISEFDKHRANAEQRKHYGATSARGNHWLSSVGKPLIAMIDGFCIGGGLAVALNADVRFATPVSQFGIPAAKLGLGYEYGGIATLARLVGPSTTRDILFSARFLQADEALAKGLINFVVDGDQLEQEVREYAGLIAANAPLTIRAAKSAVSAYEKYTDVAAAGEVSALVDACFNSDDYKEGRRAFAEKRKPLFQGR</sequence>
<dbReference type="InterPro" id="IPR029045">
    <property type="entry name" value="ClpP/crotonase-like_dom_sf"/>
</dbReference>
<evidence type="ECO:0000256" key="3">
    <source>
        <dbReference type="RuleBase" id="RU003707"/>
    </source>
</evidence>
<dbReference type="Gene3D" id="3.90.226.10">
    <property type="entry name" value="2-enoyl-CoA Hydratase, Chain A, domain 1"/>
    <property type="match status" value="1"/>
</dbReference>
<dbReference type="EMBL" id="NTKD01000073">
    <property type="protein sequence ID" value="PDH36167.1"/>
    <property type="molecule type" value="Genomic_DNA"/>
</dbReference>
<organism evidence="4 5">
    <name type="scientific">OM182 bacterium MED-G24</name>
    <dbReference type="NCBI Taxonomy" id="1986255"/>
    <lineage>
        <taxon>Bacteria</taxon>
        <taxon>Pseudomonadati</taxon>
        <taxon>Pseudomonadota</taxon>
        <taxon>Gammaproteobacteria</taxon>
        <taxon>OMG group</taxon>
        <taxon>OM182 clade</taxon>
    </lineage>
</organism>
<dbReference type="InterPro" id="IPR001753">
    <property type="entry name" value="Enoyl-CoA_hydra/iso"/>
</dbReference>
<accession>A0A2A5WIS0</accession>
<evidence type="ECO:0000256" key="1">
    <source>
        <dbReference type="ARBA" id="ARBA00005254"/>
    </source>
</evidence>
<dbReference type="Gene3D" id="1.10.12.10">
    <property type="entry name" value="Lyase 2-enoyl-coa Hydratase, Chain A, domain 2"/>
    <property type="match status" value="1"/>
</dbReference>